<keyword evidence="6 7" id="KW-0472">Membrane</keyword>
<feature type="transmembrane region" description="Helical" evidence="7">
    <location>
        <begin position="64"/>
        <end position="86"/>
    </location>
</feature>
<dbReference type="PANTHER" id="PTHR11958:SF63">
    <property type="entry name" value="AMINO ACID TRANSPORTER"/>
    <property type="match status" value="1"/>
</dbReference>
<organism evidence="8 9">
    <name type="scientific">Pristionchus entomophagus</name>
    <dbReference type="NCBI Taxonomy" id="358040"/>
    <lineage>
        <taxon>Eukaryota</taxon>
        <taxon>Metazoa</taxon>
        <taxon>Ecdysozoa</taxon>
        <taxon>Nematoda</taxon>
        <taxon>Chromadorea</taxon>
        <taxon>Rhabditida</taxon>
        <taxon>Rhabditina</taxon>
        <taxon>Diplogasteromorpha</taxon>
        <taxon>Diplogasteroidea</taxon>
        <taxon>Neodiplogasteridae</taxon>
        <taxon>Pristionchus</taxon>
    </lineage>
</organism>
<gene>
    <name evidence="8" type="ORF">PENTCL1PPCAC_26399</name>
</gene>
<feature type="transmembrane region" description="Helical" evidence="7">
    <location>
        <begin position="98"/>
        <end position="123"/>
    </location>
</feature>
<dbReference type="InterPro" id="IPR036458">
    <property type="entry name" value="Na:dicarbo_symporter_sf"/>
</dbReference>
<dbReference type="Gene3D" id="1.10.3860.10">
    <property type="entry name" value="Sodium:dicarboxylate symporter"/>
    <property type="match status" value="1"/>
</dbReference>
<keyword evidence="4 7" id="KW-0812">Transmembrane</keyword>
<keyword evidence="5 7" id="KW-1133">Transmembrane helix</keyword>
<comment type="similarity">
    <text evidence="2 7">Belongs to the dicarboxylate/amino acid:cation symporter (DAACS) (TC 2.A.23) family.</text>
</comment>
<protein>
    <recommendedName>
        <fullName evidence="7">Amino acid transporter</fullName>
    </recommendedName>
</protein>
<comment type="caution">
    <text evidence="8">The sequence shown here is derived from an EMBL/GenBank/DDBJ whole genome shotgun (WGS) entry which is preliminary data.</text>
</comment>
<dbReference type="InterPro" id="IPR050746">
    <property type="entry name" value="DAACS"/>
</dbReference>
<evidence type="ECO:0000313" key="8">
    <source>
        <dbReference type="EMBL" id="GMT04225.1"/>
    </source>
</evidence>
<dbReference type="Pfam" id="PF00375">
    <property type="entry name" value="SDF"/>
    <property type="match status" value="1"/>
</dbReference>
<accession>A0AAV5UD41</accession>
<dbReference type="GO" id="GO:0005313">
    <property type="term" value="F:L-glutamate transmembrane transporter activity"/>
    <property type="evidence" value="ECO:0007669"/>
    <property type="project" value="TreeGrafter"/>
</dbReference>
<dbReference type="GO" id="GO:0015175">
    <property type="term" value="F:neutral L-amino acid transmembrane transporter activity"/>
    <property type="evidence" value="ECO:0007669"/>
    <property type="project" value="TreeGrafter"/>
</dbReference>
<dbReference type="Proteomes" id="UP001432027">
    <property type="component" value="Unassembled WGS sequence"/>
</dbReference>
<proteinExistence type="inferred from homology"/>
<feature type="transmembrane region" description="Helical" evidence="7">
    <location>
        <begin position="26"/>
        <end position="43"/>
    </location>
</feature>
<evidence type="ECO:0000256" key="6">
    <source>
        <dbReference type="ARBA" id="ARBA00023136"/>
    </source>
</evidence>
<keyword evidence="7" id="KW-0769">Symport</keyword>
<keyword evidence="9" id="KW-1185">Reference proteome</keyword>
<evidence type="ECO:0000256" key="7">
    <source>
        <dbReference type="RuleBase" id="RU361216"/>
    </source>
</evidence>
<comment type="subcellular location">
    <subcellularLocation>
        <location evidence="1 7">Membrane</location>
        <topology evidence="1 7">Multi-pass membrane protein</topology>
    </subcellularLocation>
</comment>
<keyword evidence="3 7" id="KW-0813">Transport</keyword>
<dbReference type="GO" id="GO:0005886">
    <property type="term" value="C:plasma membrane"/>
    <property type="evidence" value="ECO:0007669"/>
    <property type="project" value="TreeGrafter"/>
</dbReference>
<dbReference type="SUPFAM" id="SSF118215">
    <property type="entry name" value="Proton glutamate symport protein"/>
    <property type="match status" value="1"/>
</dbReference>
<evidence type="ECO:0000256" key="3">
    <source>
        <dbReference type="ARBA" id="ARBA00022448"/>
    </source>
</evidence>
<evidence type="ECO:0000256" key="4">
    <source>
        <dbReference type="ARBA" id="ARBA00022692"/>
    </source>
</evidence>
<dbReference type="PANTHER" id="PTHR11958">
    <property type="entry name" value="SODIUM/DICARBOXYLATE SYMPORTER-RELATED"/>
    <property type="match status" value="1"/>
</dbReference>
<dbReference type="InterPro" id="IPR001991">
    <property type="entry name" value="Na-dicarboxylate_symporter"/>
</dbReference>
<dbReference type="EMBL" id="BTSX01000006">
    <property type="protein sequence ID" value="GMT04225.1"/>
    <property type="molecule type" value="Genomic_DNA"/>
</dbReference>
<evidence type="ECO:0000256" key="5">
    <source>
        <dbReference type="ARBA" id="ARBA00022989"/>
    </source>
</evidence>
<evidence type="ECO:0000256" key="1">
    <source>
        <dbReference type="ARBA" id="ARBA00004141"/>
    </source>
</evidence>
<evidence type="ECO:0000313" key="9">
    <source>
        <dbReference type="Proteomes" id="UP001432027"/>
    </source>
</evidence>
<dbReference type="PRINTS" id="PR00173">
    <property type="entry name" value="EDTRNSPORT"/>
</dbReference>
<reference evidence="8" key="1">
    <citation type="submission" date="2023-10" db="EMBL/GenBank/DDBJ databases">
        <title>Genome assembly of Pristionchus species.</title>
        <authorList>
            <person name="Yoshida K."/>
            <person name="Sommer R.J."/>
        </authorList>
    </citation>
    <scope>NUCLEOTIDE SEQUENCE</scope>
    <source>
        <strain evidence="8">RS0144</strain>
    </source>
</reference>
<sequence>MKEMNKDPSKEGDVKYSLVTRDGSNILGLLVYSFVFGLLISYSKEKGQFLRDIFTSLDYLIGRFVNLIIWYSPIGIFSLLLTQMLLNPDFGMMIKSLGMYMVTVLSGLFIHLLFILIPLYILFSSLARIPSNS</sequence>
<evidence type="ECO:0000256" key="2">
    <source>
        <dbReference type="ARBA" id="ARBA00006148"/>
    </source>
</evidence>
<dbReference type="GO" id="GO:0015501">
    <property type="term" value="F:glutamate:sodium symporter activity"/>
    <property type="evidence" value="ECO:0007669"/>
    <property type="project" value="TreeGrafter"/>
</dbReference>
<dbReference type="AlphaFoldDB" id="A0AAV5UD41"/>
<name>A0AAV5UD41_9BILA</name>
<comment type="caution">
    <text evidence="7">Lacks conserved residue(s) required for the propagation of feature annotation.</text>
</comment>